<evidence type="ECO:0000313" key="1">
    <source>
        <dbReference type="EMBL" id="OTP74452.1"/>
    </source>
</evidence>
<dbReference type="EMBL" id="NBTY01000085">
    <property type="protein sequence ID" value="OTP74452.1"/>
    <property type="molecule type" value="Genomic_DNA"/>
</dbReference>
<sequence length="60" mass="6703">MTELEEALVIMKNAQVAIWMAGHKLSILEQSETRDKYALALETVAIHLTDTLHGFHGVVQ</sequence>
<reference evidence="1 2" key="1">
    <citation type="submission" date="2017-03" db="EMBL/GenBank/DDBJ databases">
        <title>Genome analysis of strain PAMC 26510.</title>
        <authorList>
            <person name="Oh H.-M."/>
            <person name="Yang J.-A."/>
        </authorList>
    </citation>
    <scope>NUCLEOTIDE SEQUENCE [LARGE SCALE GENOMIC DNA]</scope>
    <source>
        <strain evidence="1 2">PAMC 26510</strain>
    </source>
</reference>
<comment type="caution">
    <text evidence="1">The sequence shown here is derived from an EMBL/GenBank/DDBJ whole genome shotgun (WGS) entry which is preliminary data.</text>
</comment>
<dbReference type="AlphaFoldDB" id="A0A242MST9"/>
<dbReference type="RefSeq" id="WP_086381850.1">
    <property type="nucleotide sequence ID" value="NZ_NBTY01000085.1"/>
</dbReference>
<gene>
    <name evidence="1" type="ORF">PAMC26510_16560</name>
</gene>
<proteinExistence type="predicted"/>
<evidence type="ECO:0000313" key="2">
    <source>
        <dbReference type="Proteomes" id="UP000194546"/>
    </source>
</evidence>
<accession>A0A242MST9</accession>
<dbReference type="Proteomes" id="UP000194546">
    <property type="component" value="Unassembled WGS sequence"/>
</dbReference>
<protein>
    <submittedName>
        <fullName evidence="1">Uncharacterized protein</fullName>
    </submittedName>
</protein>
<organism evidence="1 2">
    <name type="scientific">Caballeronia sordidicola</name>
    <name type="common">Burkholderia sordidicola</name>
    <dbReference type="NCBI Taxonomy" id="196367"/>
    <lineage>
        <taxon>Bacteria</taxon>
        <taxon>Pseudomonadati</taxon>
        <taxon>Pseudomonadota</taxon>
        <taxon>Betaproteobacteria</taxon>
        <taxon>Burkholderiales</taxon>
        <taxon>Burkholderiaceae</taxon>
        <taxon>Caballeronia</taxon>
    </lineage>
</organism>
<name>A0A242MST9_CABSO</name>